<proteinExistence type="predicted"/>
<dbReference type="Gene3D" id="3.40.50.150">
    <property type="entry name" value="Vaccinia Virus protein VP39"/>
    <property type="match status" value="1"/>
</dbReference>
<dbReference type="InterPro" id="IPR038576">
    <property type="entry name" value="Methyltransf_Zn-bd_dom_put_sf"/>
</dbReference>
<dbReference type="PANTHER" id="PTHR43861:SF5">
    <property type="entry name" value="BLL5978 PROTEIN"/>
    <property type="match status" value="1"/>
</dbReference>
<evidence type="ECO:0000313" key="3">
    <source>
        <dbReference type="EMBL" id="GAA2143045.1"/>
    </source>
</evidence>
<accession>A0ABP5LCB6</accession>
<dbReference type="InterPro" id="IPR029063">
    <property type="entry name" value="SAM-dependent_MTases_sf"/>
</dbReference>
<dbReference type="GO" id="GO:0008168">
    <property type="term" value="F:methyltransferase activity"/>
    <property type="evidence" value="ECO:0007669"/>
    <property type="project" value="UniProtKB-KW"/>
</dbReference>
<feature type="domain" description="Methyltransferase putative zinc binding" evidence="1">
    <location>
        <begin position="2"/>
        <end position="60"/>
    </location>
</feature>
<dbReference type="Pfam" id="PF08421">
    <property type="entry name" value="Methyltransf_13"/>
    <property type="match status" value="1"/>
</dbReference>
<dbReference type="Pfam" id="PF13489">
    <property type="entry name" value="Methyltransf_23"/>
    <property type="match status" value="1"/>
</dbReference>
<dbReference type="InterPro" id="IPR013630">
    <property type="entry name" value="Methyltransf_Zn-bd_dom_put"/>
</dbReference>
<dbReference type="PANTHER" id="PTHR43861">
    <property type="entry name" value="TRANS-ACONITATE 2-METHYLTRANSFERASE-RELATED"/>
    <property type="match status" value="1"/>
</dbReference>
<dbReference type="Gene3D" id="6.20.50.110">
    <property type="entry name" value="Methyltransferase, zinc-binding domain"/>
    <property type="match status" value="1"/>
</dbReference>
<reference evidence="4" key="1">
    <citation type="journal article" date="2019" name="Int. J. Syst. Evol. Microbiol.">
        <title>The Global Catalogue of Microorganisms (GCM) 10K type strain sequencing project: providing services to taxonomists for standard genome sequencing and annotation.</title>
        <authorList>
            <consortium name="The Broad Institute Genomics Platform"/>
            <consortium name="The Broad Institute Genome Sequencing Center for Infectious Disease"/>
            <person name="Wu L."/>
            <person name="Ma J."/>
        </authorList>
    </citation>
    <scope>NUCLEOTIDE SEQUENCE [LARGE SCALE GENOMIC DNA]</scope>
    <source>
        <strain evidence="4">JCM 16022</strain>
    </source>
</reference>
<keyword evidence="3" id="KW-0808">Transferase</keyword>
<name>A0ABP5LCB6_9ACTN</name>
<sequence length="402" mass="43850">MCWADLTHTFVDLGMSPPCESYLSADQLDQGETFYPLHVRVCSQCLLVQLPAYIPAEDIFTDYAYFSSYSDSWVRHAEKFIDLAAARLGLDDESFIVEVASNDGYLLQHSVARGIRSLGIEPAANVAEAAVARGVPTEVMFLGEETGSKVAERHGRADLVVANNVFAHVPDIVDFSKGLRALVADTGYVSIEIPHLLRLIDGNEYDTIYHEHFSYLSLLTTQRVLAAAGLTVVDVEELPTHGGSLRTWSMPTESAVPASAAVEAVLAEEAAAGLHTVAGHYGFAGAVAKVRNDLLEFLIACARDGKKVVGYGAPGKGNTLLNHCGIRSDLMEFSVDRNPHKHGKFLPGTHIPIHPVEALAEARPDYVLVMPWNLRKEISAQLEYVREWGGKLVVALPELEIF</sequence>
<gene>
    <name evidence="3" type="ORF">GCM10009844_14960</name>
</gene>
<protein>
    <submittedName>
        <fullName evidence="3">Class I SAM-dependent methyltransferase</fullName>
    </submittedName>
</protein>
<dbReference type="Proteomes" id="UP001501771">
    <property type="component" value="Unassembled WGS sequence"/>
</dbReference>
<comment type="caution">
    <text evidence="3">The sequence shown here is derived from an EMBL/GenBank/DDBJ whole genome shotgun (WGS) entry which is preliminary data.</text>
</comment>
<dbReference type="EMBL" id="BAAAQR010000003">
    <property type="protein sequence ID" value="GAA2143045.1"/>
    <property type="molecule type" value="Genomic_DNA"/>
</dbReference>
<dbReference type="InterPro" id="IPR013691">
    <property type="entry name" value="MeTrfase_14"/>
</dbReference>
<dbReference type="SUPFAM" id="SSF53335">
    <property type="entry name" value="S-adenosyl-L-methionine-dependent methyltransferases"/>
    <property type="match status" value="1"/>
</dbReference>
<dbReference type="Pfam" id="PF08484">
    <property type="entry name" value="Methyltransf_14"/>
    <property type="match status" value="1"/>
</dbReference>
<evidence type="ECO:0000313" key="4">
    <source>
        <dbReference type="Proteomes" id="UP001501771"/>
    </source>
</evidence>
<dbReference type="GO" id="GO:0032259">
    <property type="term" value="P:methylation"/>
    <property type="evidence" value="ECO:0007669"/>
    <property type="project" value="UniProtKB-KW"/>
</dbReference>
<organism evidence="3 4">
    <name type="scientific">Nocardioides koreensis</name>
    <dbReference type="NCBI Taxonomy" id="433651"/>
    <lineage>
        <taxon>Bacteria</taxon>
        <taxon>Bacillati</taxon>
        <taxon>Actinomycetota</taxon>
        <taxon>Actinomycetes</taxon>
        <taxon>Propionibacteriales</taxon>
        <taxon>Nocardioidaceae</taxon>
        <taxon>Nocardioides</taxon>
    </lineage>
</organism>
<dbReference type="Gene3D" id="6.10.250.3100">
    <property type="match status" value="1"/>
</dbReference>
<dbReference type="Gene3D" id="3.40.50.720">
    <property type="entry name" value="NAD(P)-binding Rossmann-like Domain"/>
    <property type="match status" value="1"/>
</dbReference>
<keyword evidence="4" id="KW-1185">Reference proteome</keyword>
<keyword evidence="3" id="KW-0489">Methyltransferase</keyword>
<evidence type="ECO:0000259" key="2">
    <source>
        <dbReference type="Pfam" id="PF08484"/>
    </source>
</evidence>
<evidence type="ECO:0000259" key="1">
    <source>
        <dbReference type="Pfam" id="PF08421"/>
    </source>
</evidence>
<feature type="domain" description="C-methyltransferase" evidence="2">
    <location>
        <begin position="239"/>
        <end position="397"/>
    </location>
</feature>